<name>A0A1G2L006_9BACT</name>
<dbReference type="Gene3D" id="3.40.50.150">
    <property type="entry name" value="Vaccinia Virus protein VP39"/>
    <property type="match status" value="1"/>
</dbReference>
<dbReference type="GO" id="GO:0008168">
    <property type="term" value="F:methyltransferase activity"/>
    <property type="evidence" value="ECO:0007669"/>
    <property type="project" value="InterPro"/>
</dbReference>
<keyword evidence="1 3" id="KW-0694">RNA-binding</keyword>
<gene>
    <name evidence="5" type="ORF">A2934_01290</name>
</gene>
<sequence length="276" mass="30277">MHKRRKRLDEVLIEKGTAADTNAAFIFVTEGRVFVNGQKAVSPSQVVGEDATVEVREEKKYVGRGADKLEAGLNEFKIDVYGKICADIGSATGGFVQVLLERGAKKVYAIDTAVGKLALKLRRDPRVVVMESSDVRDLEALPDAPEIVTIDVSLISLRQILAAVRRFLPPHPGGSALHESHAGALGKKKGTKRKGLVGVGGLTPEGEIIALFKPQYETRDKKILRHGIITDAVRRRKLLDDFIERAKSDGFEIIKWIESPIKGSEGNTEYLIQLKS</sequence>
<dbReference type="Gene3D" id="3.10.290.10">
    <property type="entry name" value="RNA-binding S4 domain"/>
    <property type="match status" value="1"/>
</dbReference>
<dbReference type="InterPro" id="IPR002942">
    <property type="entry name" value="S4_RNA-bd"/>
</dbReference>
<protein>
    <recommendedName>
        <fullName evidence="4">RNA-binding S4 domain-containing protein</fullName>
    </recommendedName>
</protein>
<dbReference type="SMART" id="SM00363">
    <property type="entry name" value="S4"/>
    <property type="match status" value="1"/>
</dbReference>
<evidence type="ECO:0000256" key="1">
    <source>
        <dbReference type="ARBA" id="ARBA00022884"/>
    </source>
</evidence>
<dbReference type="SUPFAM" id="SSF55174">
    <property type="entry name" value="Alpha-L RNA-binding motif"/>
    <property type="match status" value="1"/>
</dbReference>
<evidence type="ECO:0000256" key="3">
    <source>
        <dbReference type="PROSITE-ProRule" id="PRU00182"/>
    </source>
</evidence>
<dbReference type="InterPro" id="IPR002877">
    <property type="entry name" value="RNA_MeTrfase_FtsJ_dom"/>
</dbReference>
<evidence type="ECO:0000313" key="6">
    <source>
        <dbReference type="Proteomes" id="UP000177982"/>
    </source>
</evidence>
<dbReference type="InterPro" id="IPR029063">
    <property type="entry name" value="SAM-dependent_MTases_sf"/>
</dbReference>
<evidence type="ECO:0000259" key="4">
    <source>
        <dbReference type="SMART" id="SM00363"/>
    </source>
</evidence>
<dbReference type="GO" id="GO:0032259">
    <property type="term" value="P:methylation"/>
    <property type="evidence" value="ECO:0007669"/>
    <property type="project" value="InterPro"/>
</dbReference>
<dbReference type="Proteomes" id="UP000177982">
    <property type="component" value="Unassembled WGS sequence"/>
</dbReference>
<reference evidence="5 6" key="1">
    <citation type="journal article" date="2016" name="Nat. Commun.">
        <title>Thousands of microbial genomes shed light on interconnected biogeochemical processes in an aquifer system.</title>
        <authorList>
            <person name="Anantharaman K."/>
            <person name="Brown C.T."/>
            <person name="Hug L.A."/>
            <person name="Sharon I."/>
            <person name="Castelle C.J."/>
            <person name="Probst A.J."/>
            <person name="Thomas B.C."/>
            <person name="Singh A."/>
            <person name="Wilkins M.J."/>
            <person name="Karaoz U."/>
            <person name="Brodie E.L."/>
            <person name="Williams K.H."/>
            <person name="Hubbard S.S."/>
            <person name="Banfield J.F."/>
        </authorList>
    </citation>
    <scope>NUCLEOTIDE SEQUENCE [LARGE SCALE GENOMIC DNA]</scope>
</reference>
<dbReference type="AlphaFoldDB" id="A0A1G2L006"/>
<feature type="domain" description="RNA-binding S4" evidence="4">
    <location>
        <begin position="6"/>
        <end position="70"/>
    </location>
</feature>
<dbReference type="CDD" id="cd02440">
    <property type="entry name" value="AdoMet_MTases"/>
    <property type="match status" value="1"/>
</dbReference>
<dbReference type="PROSITE" id="PS50889">
    <property type="entry name" value="S4"/>
    <property type="match status" value="1"/>
</dbReference>
<dbReference type="SUPFAM" id="SSF53335">
    <property type="entry name" value="S-adenosyl-L-methionine-dependent methyltransferases"/>
    <property type="match status" value="1"/>
</dbReference>
<dbReference type="InterPro" id="IPR036986">
    <property type="entry name" value="S4_RNA-bd_sf"/>
</dbReference>
<organism evidence="5 6">
    <name type="scientific">Candidatus Sungbacteria bacterium RIFCSPLOWO2_01_FULL_47_10</name>
    <dbReference type="NCBI Taxonomy" id="1802276"/>
    <lineage>
        <taxon>Bacteria</taxon>
        <taxon>Candidatus Sungiibacteriota</taxon>
    </lineage>
</organism>
<accession>A0A1G2L006</accession>
<dbReference type="Pfam" id="PF01728">
    <property type="entry name" value="FtsJ"/>
    <property type="match status" value="1"/>
</dbReference>
<comment type="caution">
    <text evidence="5">The sequence shown here is derived from an EMBL/GenBank/DDBJ whole genome shotgun (WGS) entry which is preliminary data.</text>
</comment>
<dbReference type="InterPro" id="IPR047048">
    <property type="entry name" value="TlyA"/>
</dbReference>
<dbReference type="PANTHER" id="PTHR32319:SF0">
    <property type="entry name" value="BACTERIAL HEMOLYSIN-LIKE PROTEIN"/>
    <property type="match status" value="1"/>
</dbReference>
<dbReference type="CDD" id="cd00165">
    <property type="entry name" value="S4"/>
    <property type="match status" value="1"/>
</dbReference>
<evidence type="ECO:0000256" key="2">
    <source>
        <dbReference type="ARBA" id="ARBA00029460"/>
    </source>
</evidence>
<dbReference type="EMBL" id="MHQO01000063">
    <property type="protein sequence ID" value="OHA05008.1"/>
    <property type="molecule type" value="Genomic_DNA"/>
</dbReference>
<dbReference type="PANTHER" id="PTHR32319">
    <property type="entry name" value="BACTERIAL HEMOLYSIN-LIKE PROTEIN"/>
    <property type="match status" value="1"/>
</dbReference>
<dbReference type="GO" id="GO:0003723">
    <property type="term" value="F:RNA binding"/>
    <property type="evidence" value="ECO:0007669"/>
    <property type="project" value="UniProtKB-KW"/>
</dbReference>
<proteinExistence type="inferred from homology"/>
<comment type="similarity">
    <text evidence="2">Belongs to the TlyA family.</text>
</comment>
<evidence type="ECO:0000313" key="5">
    <source>
        <dbReference type="EMBL" id="OHA05008.1"/>
    </source>
</evidence>